<evidence type="ECO:0000313" key="2">
    <source>
        <dbReference type="Proteomes" id="UP000299102"/>
    </source>
</evidence>
<dbReference type="AlphaFoldDB" id="A0A4C1XSI7"/>
<reference evidence="1 2" key="1">
    <citation type="journal article" date="2019" name="Commun. Biol.">
        <title>The bagworm genome reveals a unique fibroin gene that provides high tensile strength.</title>
        <authorList>
            <person name="Kono N."/>
            <person name="Nakamura H."/>
            <person name="Ohtoshi R."/>
            <person name="Tomita M."/>
            <person name="Numata K."/>
            <person name="Arakawa K."/>
        </authorList>
    </citation>
    <scope>NUCLEOTIDE SEQUENCE [LARGE SCALE GENOMIC DNA]</scope>
</reference>
<dbReference type="Proteomes" id="UP000299102">
    <property type="component" value="Unassembled WGS sequence"/>
</dbReference>
<protein>
    <submittedName>
        <fullName evidence="1">Uncharacterized protein</fullName>
    </submittedName>
</protein>
<organism evidence="1 2">
    <name type="scientific">Eumeta variegata</name>
    <name type="common">Bagworm moth</name>
    <name type="synonym">Eumeta japonica</name>
    <dbReference type="NCBI Taxonomy" id="151549"/>
    <lineage>
        <taxon>Eukaryota</taxon>
        <taxon>Metazoa</taxon>
        <taxon>Ecdysozoa</taxon>
        <taxon>Arthropoda</taxon>
        <taxon>Hexapoda</taxon>
        <taxon>Insecta</taxon>
        <taxon>Pterygota</taxon>
        <taxon>Neoptera</taxon>
        <taxon>Endopterygota</taxon>
        <taxon>Lepidoptera</taxon>
        <taxon>Glossata</taxon>
        <taxon>Ditrysia</taxon>
        <taxon>Tineoidea</taxon>
        <taxon>Psychidae</taxon>
        <taxon>Oiketicinae</taxon>
        <taxon>Eumeta</taxon>
    </lineage>
</organism>
<dbReference type="EMBL" id="BGZK01000920">
    <property type="protein sequence ID" value="GBP65149.1"/>
    <property type="molecule type" value="Genomic_DNA"/>
</dbReference>
<keyword evidence="2" id="KW-1185">Reference proteome</keyword>
<comment type="caution">
    <text evidence="1">The sequence shown here is derived from an EMBL/GenBank/DDBJ whole genome shotgun (WGS) entry which is preliminary data.</text>
</comment>
<name>A0A4C1XSI7_EUMVA</name>
<gene>
    <name evidence="1" type="ORF">EVAR_29813_1</name>
</gene>
<sequence>MYCRTYNFQGGGELPYGYGDNAEFRRTHLSGVEVRVLANRAKVSSPHDSMRNMNAIAALNLRAPASPRPLRGRRRPAASATFERFSVYMHLKNI</sequence>
<proteinExistence type="predicted"/>
<accession>A0A4C1XSI7</accession>
<evidence type="ECO:0000313" key="1">
    <source>
        <dbReference type="EMBL" id="GBP65149.1"/>
    </source>
</evidence>